<dbReference type="GeneTree" id="ENSGT00390000007149"/>
<dbReference type="InterPro" id="IPR033118">
    <property type="entry name" value="EXPERA"/>
</dbReference>
<evidence type="ECO:0000256" key="2">
    <source>
        <dbReference type="ARBA" id="ARBA00022692"/>
    </source>
</evidence>
<dbReference type="InParanoid" id="A0A6I8PDS1"/>
<keyword evidence="4 5" id="KW-0472">Membrane</keyword>
<dbReference type="AlphaFoldDB" id="A0A6I8PDS1"/>
<evidence type="ECO:0000256" key="4">
    <source>
        <dbReference type="ARBA" id="ARBA00023136"/>
    </source>
</evidence>
<evidence type="ECO:0000256" key="3">
    <source>
        <dbReference type="ARBA" id="ARBA00022989"/>
    </source>
</evidence>
<dbReference type="Proteomes" id="UP000002279">
    <property type="component" value="Chromosome 17"/>
</dbReference>
<dbReference type="PROSITE" id="PS51751">
    <property type="entry name" value="EXPERA"/>
    <property type="match status" value="1"/>
</dbReference>
<dbReference type="PANTHER" id="PTHR31204:SF1">
    <property type="entry name" value="SIGMA INTRACELLULAR RECEPTOR 2"/>
    <property type="match status" value="1"/>
</dbReference>
<reference evidence="8 9" key="1">
    <citation type="journal article" date="2008" name="Nature">
        <title>Genome analysis of the platypus reveals unique signatures of evolution.</title>
        <authorList>
            <person name="Warren W.C."/>
            <person name="Hillier L.W."/>
            <person name="Marshall Graves J.A."/>
            <person name="Birney E."/>
            <person name="Ponting C.P."/>
            <person name="Grutzner F."/>
            <person name="Belov K."/>
            <person name="Miller W."/>
            <person name="Clarke L."/>
            <person name="Chinwalla A.T."/>
            <person name="Yang S.P."/>
            <person name="Heger A."/>
            <person name="Locke D.P."/>
            <person name="Miethke P."/>
            <person name="Waters P.D."/>
            <person name="Veyrunes F."/>
            <person name="Fulton L."/>
            <person name="Fulton B."/>
            <person name="Graves T."/>
            <person name="Wallis J."/>
            <person name="Puente X.S."/>
            <person name="Lopez-Otin C."/>
            <person name="Ordonez G.R."/>
            <person name="Eichler E.E."/>
            <person name="Chen L."/>
            <person name="Cheng Z."/>
            <person name="Deakin J.E."/>
            <person name="Alsop A."/>
            <person name="Thompson K."/>
            <person name="Kirby P."/>
            <person name="Papenfuss A.T."/>
            <person name="Wakefield M.J."/>
            <person name="Olender T."/>
            <person name="Lancet D."/>
            <person name="Huttley G.A."/>
            <person name="Smit A.F."/>
            <person name="Pask A."/>
            <person name="Temple-Smith P."/>
            <person name="Batzer M.A."/>
            <person name="Walker J.A."/>
            <person name="Konkel M.K."/>
            <person name="Harris R.S."/>
            <person name="Whittington C.M."/>
            <person name="Wong E.S."/>
            <person name="Gemmell N.J."/>
            <person name="Buschiazzo E."/>
            <person name="Vargas Jentzsch I.M."/>
            <person name="Merkel A."/>
            <person name="Schmitz J."/>
            <person name="Zemann A."/>
            <person name="Churakov G."/>
            <person name="Kriegs J.O."/>
            <person name="Brosius J."/>
            <person name="Murchison E.P."/>
            <person name="Sachidanandam R."/>
            <person name="Smith C."/>
            <person name="Hannon G.J."/>
            <person name="Tsend-Ayush E."/>
            <person name="McMillan D."/>
            <person name="Attenborough R."/>
            <person name="Rens W."/>
            <person name="Ferguson-Smith M."/>
            <person name="Lefevre C.M."/>
            <person name="Sharp J.A."/>
            <person name="Nicholas K.R."/>
            <person name="Ray D.A."/>
            <person name="Kube M."/>
            <person name="Reinhardt R."/>
            <person name="Pringle T.H."/>
            <person name="Taylor J."/>
            <person name="Jones R.C."/>
            <person name="Nixon B."/>
            <person name="Dacheux J.L."/>
            <person name="Niwa H."/>
            <person name="Sekita Y."/>
            <person name="Huang X."/>
            <person name="Stark A."/>
            <person name="Kheradpour P."/>
            <person name="Kellis M."/>
            <person name="Flicek P."/>
            <person name="Chen Y."/>
            <person name="Webber C."/>
            <person name="Hardison R."/>
            <person name="Nelson J."/>
            <person name="Hallsworth-Pepin K."/>
            <person name="Delehaunty K."/>
            <person name="Markovic C."/>
            <person name="Minx P."/>
            <person name="Feng Y."/>
            <person name="Kremitzki C."/>
            <person name="Mitreva M."/>
            <person name="Glasscock J."/>
            <person name="Wylie T."/>
            <person name="Wohldmann P."/>
            <person name="Thiru P."/>
            <person name="Nhan M.N."/>
            <person name="Pohl C.S."/>
            <person name="Smith S.M."/>
            <person name="Hou S."/>
            <person name="Nefedov M."/>
            <person name="de Jong P.J."/>
            <person name="Renfree M.B."/>
            <person name="Mardis E.R."/>
            <person name="Wilson R.K."/>
        </authorList>
    </citation>
    <scope>NUCLEOTIDE SEQUENCE [LARGE SCALE GENOMIC DNA]</scope>
    <source>
        <strain evidence="8 9">Glennie</strain>
    </source>
</reference>
<gene>
    <name evidence="8" type="primary">TMEM97</name>
</gene>
<evidence type="ECO:0000256" key="6">
    <source>
        <dbReference type="SAM" id="Phobius"/>
    </source>
</evidence>
<evidence type="ECO:0000256" key="5">
    <source>
        <dbReference type="PROSITE-ProRule" id="PRU01087"/>
    </source>
</evidence>
<name>A0A6I8PDS1_ORNAN</name>
<dbReference type="FunCoup" id="A0A6I8PDS1">
    <property type="interactions" value="1011"/>
</dbReference>
<dbReference type="GO" id="GO:0016020">
    <property type="term" value="C:membrane"/>
    <property type="evidence" value="ECO:0007669"/>
    <property type="project" value="UniProtKB-SubCell"/>
</dbReference>
<comment type="subcellular location">
    <subcellularLocation>
        <location evidence="1">Membrane</location>
        <topology evidence="1">Multi-pass membrane protein</topology>
    </subcellularLocation>
</comment>
<dbReference type="Ensembl" id="ENSOANT00000073441.1">
    <property type="protein sequence ID" value="ENSOANP00000052045.1"/>
    <property type="gene ID" value="ENSOANG00000045960.1"/>
</dbReference>
<dbReference type="Bgee" id="ENSOANG00000045960">
    <property type="expression patterns" value="Expressed in liver and 7 other cell types or tissues"/>
</dbReference>
<protein>
    <recommendedName>
        <fullName evidence="7">EXPERA domain-containing protein</fullName>
    </recommendedName>
</protein>
<keyword evidence="3 5" id="KW-1133">Transmembrane helix</keyword>
<evidence type="ECO:0000313" key="8">
    <source>
        <dbReference type="Ensembl" id="ENSOANP00000052045.1"/>
    </source>
</evidence>
<dbReference type="InterPro" id="IPR051987">
    <property type="entry name" value="Sigma-2_receptor-like"/>
</dbReference>
<dbReference type="OMA" id="RCKWIRI"/>
<evidence type="ECO:0000259" key="7">
    <source>
        <dbReference type="PROSITE" id="PS51751"/>
    </source>
</evidence>
<evidence type="ECO:0000313" key="9">
    <source>
        <dbReference type="Proteomes" id="UP000002279"/>
    </source>
</evidence>
<proteinExistence type="predicted"/>
<keyword evidence="9" id="KW-1185">Reference proteome</keyword>
<feature type="domain" description="EXPERA" evidence="7">
    <location>
        <begin position="10"/>
        <end position="91"/>
    </location>
</feature>
<keyword evidence="2 5" id="KW-0812">Transmembrane</keyword>
<dbReference type="Pfam" id="PF05241">
    <property type="entry name" value="EBP"/>
    <property type="match status" value="1"/>
</dbReference>
<feature type="transmembrane region" description="Helical" evidence="6">
    <location>
        <begin position="68"/>
        <end position="89"/>
    </location>
</feature>
<sequence>MGARGPGRALERLLGLYFLAHIPLTLLFDLQALLPPGTYPTQLTDLMKWYTETFKDPLMLDPPSWFKSLLWCEVLFQLPLFPIAAYAFFKG</sequence>
<feature type="transmembrane region" description="Helical" evidence="6">
    <location>
        <begin position="12"/>
        <end position="34"/>
    </location>
</feature>
<accession>A0A6I8PDS1</accession>
<evidence type="ECO:0000256" key="1">
    <source>
        <dbReference type="ARBA" id="ARBA00004141"/>
    </source>
</evidence>
<dbReference type="PANTHER" id="PTHR31204">
    <property type="entry name" value="SIGMA INTRACELLULAR RECEPTOR 2"/>
    <property type="match status" value="1"/>
</dbReference>
<organism evidence="8 9">
    <name type="scientific">Ornithorhynchus anatinus</name>
    <name type="common">Duckbill platypus</name>
    <dbReference type="NCBI Taxonomy" id="9258"/>
    <lineage>
        <taxon>Eukaryota</taxon>
        <taxon>Metazoa</taxon>
        <taxon>Chordata</taxon>
        <taxon>Craniata</taxon>
        <taxon>Vertebrata</taxon>
        <taxon>Euteleostomi</taxon>
        <taxon>Mammalia</taxon>
        <taxon>Monotremata</taxon>
        <taxon>Ornithorhynchidae</taxon>
        <taxon>Ornithorhynchus</taxon>
    </lineage>
</organism>
<reference evidence="8" key="2">
    <citation type="submission" date="2025-08" db="UniProtKB">
        <authorList>
            <consortium name="Ensembl"/>
        </authorList>
    </citation>
    <scope>IDENTIFICATION</scope>
    <source>
        <strain evidence="8">Glennie</strain>
    </source>
</reference>
<reference evidence="8" key="3">
    <citation type="submission" date="2025-09" db="UniProtKB">
        <authorList>
            <consortium name="Ensembl"/>
        </authorList>
    </citation>
    <scope>IDENTIFICATION</scope>
    <source>
        <strain evidence="8">Glennie</strain>
    </source>
</reference>